<gene>
    <name evidence="3" type="ORF">CC1G_02384</name>
</gene>
<dbReference type="EMBL" id="AACS02000003">
    <property type="protein sequence ID" value="EAU90997.1"/>
    <property type="molecule type" value="Genomic_DNA"/>
</dbReference>
<evidence type="ECO:0000256" key="2">
    <source>
        <dbReference type="SAM" id="SignalP"/>
    </source>
</evidence>
<dbReference type="RefSeq" id="XP_001830933.1">
    <property type="nucleotide sequence ID" value="XM_001830881.1"/>
</dbReference>
<evidence type="ECO:0000313" key="3">
    <source>
        <dbReference type="EMBL" id="EAU90997.1"/>
    </source>
</evidence>
<dbReference type="KEGG" id="cci:CC1G_02384"/>
<evidence type="ECO:0000256" key="1">
    <source>
        <dbReference type="SAM" id="MobiDB-lite"/>
    </source>
</evidence>
<feature type="compositionally biased region" description="Basic residues" evidence="1">
    <location>
        <begin position="195"/>
        <end position="204"/>
    </location>
</feature>
<dbReference type="OrthoDB" id="3057863at2759"/>
<sequence length="220" mass="24342">MKFSFAPTAVLMLATSAIAGRAYRRSFDFEDELALAARELEIADYLEARLADFIDDYLYERAGPFMAMNNQKKDASKFIKDAHKGGQLNTAAAPGSSQRTVLTKGNWHLDRQQSTNANGEHKVAVQKAGPRAQGESTTAAQVTIAGFPNNKQPTSSKVHNKLQHSLKSGKETRINYPSRKTEAHKQRMAQEQAAKRAKNAKKHKDGQARAKSGIFRKGRK</sequence>
<dbReference type="InParanoid" id="A8N7X7"/>
<protein>
    <submittedName>
        <fullName evidence="3">Uncharacterized protein</fullName>
    </submittedName>
</protein>
<keyword evidence="4" id="KW-1185">Reference proteome</keyword>
<dbReference type="Proteomes" id="UP000001861">
    <property type="component" value="Unassembled WGS sequence"/>
</dbReference>
<organism evidence="3 4">
    <name type="scientific">Coprinopsis cinerea (strain Okayama-7 / 130 / ATCC MYA-4618 / FGSC 9003)</name>
    <name type="common">Inky cap fungus</name>
    <name type="synonym">Hormographiella aspergillata</name>
    <dbReference type="NCBI Taxonomy" id="240176"/>
    <lineage>
        <taxon>Eukaryota</taxon>
        <taxon>Fungi</taxon>
        <taxon>Dikarya</taxon>
        <taxon>Basidiomycota</taxon>
        <taxon>Agaricomycotina</taxon>
        <taxon>Agaricomycetes</taxon>
        <taxon>Agaricomycetidae</taxon>
        <taxon>Agaricales</taxon>
        <taxon>Agaricineae</taxon>
        <taxon>Psathyrellaceae</taxon>
        <taxon>Coprinopsis</taxon>
    </lineage>
</organism>
<proteinExistence type="predicted"/>
<feature type="chain" id="PRO_5002724059" evidence="2">
    <location>
        <begin position="20"/>
        <end position="220"/>
    </location>
</feature>
<comment type="caution">
    <text evidence="3">The sequence shown here is derived from an EMBL/GenBank/DDBJ whole genome shotgun (WGS) entry which is preliminary data.</text>
</comment>
<dbReference type="AlphaFoldDB" id="A8N7X7"/>
<feature type="compositionally biased region" description="Basic and acidic residues" evidence="1">
    <location>
        <begin position="168"/>
        <end position="185"/>
    </location>
</feature>
<reference evidence="3 4" key="1">
    <citation type="journal article" date="2010" name="Proc. Natl. Acad. Sci. U.S.A.">
        <title>Insights into evolution of multicellular fungi from the assembled chromosomes of the mushroom Coprinopsis cinerea (Coprinus cinereus).</title>
        <authorList>
            <person name="Stajich J.E."/>
            <person name="Wilke S.K."/>
            <person name="Ahren D."/>
            <person name="Au C.H."/>
            <person name="Birren B.W."/>
            <person name="Borodovsky M."/>
            <person name="Burns C."/>
            <person name="Canback B."/>
            <person name="Casselton L.A."/>
            <person name="Cheng C.K."/>
            <person name="Deng J."/>
            <person name="Dietrich F.S."/>
            <person name="Fargo D.C."/>
            <person name="Farman M.L."/>
            <person name="Gathman A.C."/>
            <person name="Goldberg J."/>
            <person name="Guigo R."/>
            <person name="Hoegger P.J."/>
            <person name="Hooker J.B."/>
            <person name="Huggins A."/>
            <person name="James T.Y."/>
            <person name="Kamada T."/>
            <person name="Kilaru S."/>
            <person name="Kodira C."/>
            <person name="Kues U."/>
            <person name="Kupfer D."/>
            <person name="Kwan H.S."/>
            <person name="Lomsadze A."/>
            <person name="Li W."/>
            <person name="Lilly W.W."/>
            <person name="Ma L.J."/>
            <person name="Mackey A.J."/>
            <person name="Manning G."/>
            <person name="Martin F."/>
            <person name="Muraguchi H."/>
            <person name="Natvig D.O."/>
            <person name="Palmerini H."/>
            <person name="Ramesh M.A."/>
            <person name="Rehmeyer C.J."/>
            <person name="Roe B.A."/>
            <person name="Shenoy N."/>
            <person name="Stanke M."/>
            <person name="Ter-Hovhannisyan V."/>
            <person name="Tunlid A."/>
            <person name="Velagapudi R."/>
            <person name="Vision T.J."/>
            <person name="Zeng Q."/>
            <person name="Zolan M.E."/>
            <person name="Pukkila P.J."/>
        </authorList>
    </citation>
    <scope>NUCLEOTIDE SEQUENCE [LARGE SCALE GENOMIC DNA]</scope>
    <source>
        <strain evidence="4">Okayama-7 / 130 / ATCC MYA-4618 / FGSC 9003</strain>
    </source>
</reference>
<name>A8N7X7_COPC7</name>
<feature type="signal peptide" evidence="2">
    <location>
        <begin position="1"/>
        <end position="19"/>
    </location>
</feature>
<accession>A8N7X7</accession>
<feature type="region of interest" description="Disordered" evidence="1">
    <location>
        <begin position="147"/>
        <end position="220"/>
    </location>
</feature>
<dbReference type="OMA" id="NQHRVAP"/>
<keyword evidence="2" id="KW-0732">Signal</keyword>
<dbReference type="GeneID" id="6007386"/>
<dbReference type="VEuPathDB" id="FungiDB:CC1G_02384"/>
<evidence type="ECO:0000313" key="4">
    <source>
        <dbReference type="Proteomes" id="UP000001861"/>
    </source>
</evidence>